<keyword evidence="1" id="KW-0732">Signal</keyword>
<dbReference type="SMART" id="SM00408">
    <property type="entry name" value="IGc2"/>
    <property type="match status" value="2"/>
</dbReference>
<feature type="domain" description="Ig-like" evidence="3">
    <location>
        <begin position="35"/>
        <end position="133"/>
    </location>
</feature>
<dbReference type="Gene3D" id="2.60.40.10">
    <property type="entry name" value="Immunoglobulins"/>
    <property type="match status" value="2"/>
</dbReference>
<organism evidence="4 5">
    <name type="scientific">Oryzias javanicus</name>
    <name type="common">Javanese ricefish</name>
    <name type="synonym">Aplocheilus javanicus</name>
    <dbReference type="NCBI Taxonomy" id="123683"/>
    <lineage>
        <taxon>Eukaryota</taxon>
        <taxon>Metazoa</taxon>
        <taxon>Chordata</taxon>
        <taxon>Craniata</taxon>
        <taxon>Vertebrata</taxon>
        <taxon>Euteleostomi</taxon>
        <taxon>Actinopterygii</taxon>
        <taxon>Neopterygii</taxon>
        <taxon>Teleostei</taxon>
        <taxon>Neoteleostei</taxon>
        <taxon>Acanthomorphata</taxon>
        <taxon>Ovalentaria</taxon>
        <taxon>Atherinomorphae</taxon>
        <taxon>Beloniformes</taxon>
        <taxon>Adrianichthyidae</taxon>
        <taxon>Oryziinae</taxon>
        <taxon>Oryzias</taxon>
    </lineage>
</organism>
<accession>A0A3S2NZF5</accession>
<reference evidence="4 5" key="1">
    <citation type="submission" date="2018-11" db="EMBL/GenBank/DDBJ databases">
        <authorList>
            <person name="Lopez-Roques C."/>
            <person name="Donnadieu C."/>
            <person name="Bouchez O."/>
            <person name="Klopp C."/>
            <person name="Cabau C."/>
            <person name="Zahm M."/>
        </authorList>
    </citation>
    <scope>NUCLEOTIDE SEQUENCE [LARGE SCALE GENOMIC DNA]</scope>
    <source>
        <strain evidence="4">RS831</strain>
        <tissue evidence="4">Whole body</tissue>
    </source>
</reference>
<dbReference type="InterPro" id="IPR007110">
    <property type="entry name" value="Ig-like_dom"/>
</dbReference>
<dbReference type="InterPro" id="IPR036179">
    <property type="entry name" value="Ig-like_dom_sf"/>
</dbReference>
<evidence type="ECO:0000259" key="3">
    <source>
        <dbReference type="PROSITE" id="PS50835"/>
    </source>
</evidence>
<gene>
    <name evidence="4" type="ORF">OJAV_G00162850</name>
</gene>
<dbReference type="EMBL" id="CM012452">
    <property type="protein sequence ID" value="RVE63000.1"/>
    <property type="molecule type" value="Genomic_DNA"/>
</dbReference>
<feature type="domain" description="Ig-like" evidence="3">
    <location>
        <begin position="374"/>
        <end position="429"/>
    </location>
</feature>
<evidence type="ECO:0000313" key="4">
    <source>
        <dbReference type="EMBL" id="RVE63000.1"/>
    </source>
</evidence>
<dbReference type="PANTHER" id="PTHR44427:SF5">
    <property type="entry name" value="V-SET AND IMMUNOGLOBULIN DOMAIN-CONTAINING PROTEIN 10-LIKE"/>
    <property type="match status" value="1"/>
</dbReference>
<dbReference type="InterPro" id="IPR050831">
    <property type="entry name" value="CEA_cell_adhesion"/>
</dbReference>
<sequence>MKRLEEFTNTCRSAFLTVLFVSTLQGVHSQLLISPVSPLIVKDLAGNNVTLAVSFSGAPDPTLTWLRDGLPVVTWTINSVFPPDIDPNSKDVLHVEKNGSLTFIRVPLNYSGNYKVEMAKSGVGTASIQFTLQIFEIIQSVTLNTQSDLVKEGIDQFILQYSMLQGVIEQQTLNRNDTGSYSVRLTNPFSNVTAQTDVIVFYGPDEPILKATPEKSFYVAGDSVSLSCQSEGSPQPTVEWIFNGQKLSGDLSGVMHLINVQTNQGGVYTCSLLNQKTNEKREKNVTLSIYERPSGSPVCSVLSGSNDSLLYDCDWMGGTPQASLSFPALNSTITGEGNLRLTLPASADLNGKTVTCQADHPIQQNTCNITARNPKVFLPEIRATVMDSKIVVSILCASEASPQAVVSWSNESGAITTGPCTRSAATPRS</sequence>
<evidence type="ECO:0000313" key="5">
    <source>
        <dbReference type="Proteomes" id="UP000283210"/>
    </source>
</evidence>
<feature type="domain" description="Ig-like" evidence="3">
    <location>
        <begin position="207"/>
        <end position="286"/>
    </location>
</feature>
<dbReference type="SMART" id="SM00409">
    <property type="entry name" value="IG"/>
    <property type="match status" value="2"/>
</dbReference>
<reference evidence="4 5" key="2">
    <citation type="submission" date="2019-01" db="EMBL/GenBank/DDBJ databases">
        <title>A chromosome length genome reference of the Java medaka (oryzias javanicus).</title>
        <authorList>
            <person name="Herpin A."/>
            <person name="Takehana Y."/>
            <person name="Naruse K."/>
            <person name="Ansai S."/>
            <person name="Kawaguchi M."/>
        </authorList>
    </citation>
    <scope>NUCLEOTIDE SEQUENCE [LARGE SCALE GENOMIC DNA]</scope>
    <source>
        <strain evidence="4">RS831</strain>
        <tissue evidence="4">Whole body</tissue>
    </source>
</reference>
<dbReference type="Pfam" id="PF07679">
    <property type="entry name" value="I-set"/>
    <property type="match status" value="1"/>
</dbReference>
<dbReference type="Pfam" id="PF13927">
    <property type="entry name" value="Ig_3"/>
    <property type="match status" value="1"/>
</dbReference>
<protein>
    <recommendedName>
        <fullName evidence="3">Ig-like domain-containing protein</fullName>
    </recommendedName>
</protein>
<dbReference type="InterPro" id="IPR003599">
    <property type="entry name" value="Ig_sub"/>
</dbReference>
<dbReference type="InterPro" id="IPR003598">
    <property type="entry name" value="Ig_sub2"/>
</dbReference>
<evidence type="ECO:0000256" key="2">
    <source>
        <dbReference type="ARBA" id="ARBA00023180"/>
    </source>
</evidence>
<dbReference type="PROSITE" id="PS50835">
    <property type="entry name" value="IG_LIKE"/>
    <property type="match status" value="3"/>
</dbReference>
<dbReference type="Proteomes" id="UP000283210">
    <property type="component" value="Chromosome 16"/>
</dbReference>
<proteinExistence type="predicted"/>
<name>A0A3S2NZF5_ORYJA</name>
<dbReference type="PANTHER" id="PTHR44427">
    <property type="entry name" value="CARCINOEMBRYONIC ANTIGEN-RELATED CELL ADHESION MOLECULE 19"/>
    <property type="match status" value="1"/>
</dbReference>
<keyword evidence="5" id="KW-1185">Reference proteome</keyword>
<dbReference type="SUPFAM" id="SSF48726">
    <property type="entry name" value="Immunoglobulin"/>
    <property type="match status" value="2"/>
</dbReference>
<dbReference type="InterPro" id="IPR013783">
    <property type="entry name" value="Ig-like_fold"/>
</dbReference>
<dbReference type="InterPro" id="IPR013098">
    <property type="entry name" value="Ig_I-set"/>
</dbReference>
<dbReference type="OrthoDB" id="6159398at2759"/>
<dbReference type="AlphaFoldDB" id="A0A3S2NZF5"/>
<keyword evidence="2" id="KW-0325">Glycoprotein</keyword>
<evidence type="ECO:0000256" key="1">
    <source>
        <dbReference type="ARBA" id="ARBA00022729"/>
    </source>
</evidence>